<proteinExistence type="predicted"/>
<name>A0ABU1RNP9_9GAMM</name>
<evidence type="ECO:0000313" key="2">
    <source>
        <dbReference type="Proteomes" id="UP001254759"/>
    </source>
</evidence>
<sequence length="170" mass="17276">MSAVLLTAVVLSACSGDNAEKAASGTVSKAVELVKGAATGASKGVEEGRKASTSVDGALIVSSGKELGSSLRGEVLEAKAGETVVVTLGFANPGDVPVRVTELAQNNHVTALDGEGYACATQSVDDEFTVPAKAKLKVEMAFACGDKAIAKVRLFDTEYTVSPDRIVSAK</sequence>
<evidence type="ECO:0008006" key="3">
    <source>
        <dbReference type="Google" id="ProtNLM"/>
    </source>
</evidence>
<dbReference type="RefSeq" id="WP_310090270.1">
    <property type="nucleotide sequence ID" value="NZ_JAVDTT010000001.1"/>
</dbReference>
<evidence type="ECO:0000313" key="1">
    <source>
        <dbReference type="EMBL" id="MDR6840385.1"/>
    </source>
</evidence>
<dbReference type="Proteomes" id="UP001254759">
    <property type="component" value="Unassembled WGS sequence"/>
</dbReference>
<reference evidence="1 2" key="1">
    <citation type="submission" date="2023-07" db="EMBL/GenBank/DDBJ databases">
        <title>Sorghum-associated microbial communities from plants grown in Nebraska, USA.</title>
        <authorList>
            <person name="Schachtman D."/>
        </authorList>
    </citation>
    <scope>NUCLEOTIDE SEQUENCE [LARGE SCALE GENOMIC DNA]</scope>
    <source>
        <strain evidence="1 2">BE107</strain>
    </source>
</reference>
<dbReference type="EMBL" id="JAVDTT010000001">
    <property type="protein sequence ID" value="MDR6840385.1"/>
    <property type="molecule type" value="Genomic_DNA"/>
</dbReference>
<accession>A0ABU1RNP9</accession>
<keyword evidence="2" id="KW-1185">Reference proteome</keyword>
<organism evidence="1 2">
    <name type="scientific">Pseudoxanthomonas sacheonensis</name>
    <dbReference type="NCBI Taxonomy" id="443615"/>
    <lineage>
        <taxon>Bacteria</taxon>
        <taxon>Pseudomonadati</taxon>
        <taxon>Pseudomonadota</taxon>
        <taxon>Gammaproteobacteria</taxon>
        <taxon>Lysobacterales</taxon>
        <taxon>Lysobacteraceae</taxon>
        <taxon>Pseudoxanthomonas</taxon>
    </lineage>
</organism>
<gene>
    <name evidence="1" type="ORF">J2W94_000649</name>
</gene>
<comment type="caution">
    <text evidence="1">The sequence shown here is derived from an EMBL/GenBank/DDBJ whole genome shotgun (WGS) entry which is preliminary data.</text>
</comment>
<protein>
    <recommendedName>
        <fullName evidence="3">DUF4352 domain-containing protein</fullName>
    </recommendedName>
</protein>